<accession>A0A4U5MSP2</accession>
<dbReference type="AlphaFoldDB" id="A0A4U5MSP2"/>
<proteinExistence type="predicted"/>
<evidence type="ECO:0000256" key="1">
    <source>
        <dbReference type="SAM" id="MobiDB-lite"/>
    </source>
</evidence>
<evidence type="ECO:0000313" key="3">
    <source>
        <dbReference type="Proteomes" id="UP000298663"/>
    </source>
</evidence>
<feature type="region of interest" description="Disordered" evidence="1">
    <location>
        <begin position="127"/>
        <end position="146"/>
    </location>
</feature>
<dbReference type="Proteomes" id="UP000298663">
    <property type="component" value="Unassembled WGS sequence"/>
</dbReference>
<reference evidence="2 3" key="1">
    <citation type="journal article" date="2015" name="Genome Biol.">
        <title>Comparative genomics of Steinernema reveals deeply conserved gene regulatory networks.</title>
        <authorList>
            <person name="Dillman A.R."/>
            <person name="Macchietto M."/>
            <person name="Porter C.F."/>
            <person name="Rogers A."/>
            <person name="Williams B."/>
            <person name="Antoshechkin I."/>
            <person name="Lee M.M."/>
            <person name="Goodwin Z."/>
            <person name="Lu X."/>
            <person name="Lewis E.E."/>
            <person name="Goodrich-Blair H."/>
            <person name="Stock S.P."/>
            <person name="Adams B.J."/>
            <person name="Sternberg P.W."/>
            <person name="Mortazavi A."/>
        </authorList>
    </citation>
    <scope>NUCLEOTIDE SEQUENCE [LARGE SCALE GENOMIC DNA]</scope>
    <source>
        <strain evidence="2 3">ALL</strain>
    </source>
</reference>
<organism evidence="2 3">
    <name type="scientific">Steinernema carpocapsae</name>
    <name type="common">Entomopathogenic nematode</name>
    <dbReference type="NCBI Taxonomy" id="34508"/>
    <lineage>
        <taxon>Eukaryota</taxon>
        <taxon>Metazoa</taxon>
        <taxon>Ecdysozoa</taxon>
        <taxon>Nematoda</taxon>
        <taxon>Chromadorea</taxon>
        <taxon>Rhabditida</taxon>
        <taxon>Tylenchina</taxon>
        <taxon>Panagrolaimomorpha</taxon>
        <taxon>Strongyloidoidea</taxon>
        <taxon>Steinernematidae</taxon>
        <taxon>Steinernema</taxon>
    </lineage>
</organism>
<comment type="caution">
    <text evidence="2">The sequence shown here is derived from an EMBL/GenBank/DDBJ whole genome shotgun (WGS) entry which is preliminary data.</text>
</comment>
<gene>
    <name evidence="2" type="ORF">L596_020155</name>
</gene>
<name>A0A4U5MSP2_STECR</name>
<protein>
    <submittedName>
        <fullName evidence="2">Uncharacterized protein</fullName>
    </submittedName>
</protein>
<sequence>MKIEAVVETVVYAAIVFSVIVNMSVEALGIESRPTDYDFIRTFITDTGKYLDVIDSVEGLIERYSDIEYVAPHLFLDDYLEETGMIIISHRPAFVSEKVGQNVAHMESARSPHRILHHELKPLYEKLKSKEPSQKDTSEGKSSDEDSAMKLVVASFSEDNAYKTMAKFKTKDDETTCSLGEIIVAAYFRKLDDGLLEYFDDEPKQKKLRSKV</sequence>
<keyword evidence="3" id="KW-1185">Reference proteome</keyword>
<evidence type="ECO:0000313" key="2">
    <source>
        <dbReference type="EMBL" id="TKR72749.1"/>
    </source>
</evidence>
<reference evidence="2 3" key="2">
    <citation type="journal article" date="2019" name="G3 (Bethesda)">
        <title>Hybrid Assembly of the Genome of the Entomopathogenic Nematode Steinernema carpocapsae Identifies the X-Chromosome.</title>
        <authorList>
            <person name="Serra L."/>
            <person name="Macchietto M."/>
            <person name="Macias-Munoz A."/>
            <person name="McGill C.J."/>
            <person name="Rodriguez I.M."/>
            <person name="Rodriguez B."/>
            <person name="Murad R."/>
            <person name="Mortazavi A."/>
        </authorList>
    </citation>
    <scope>NUCLEOTIDE SEQUENCE [LARGE SCALE GENOMIC DNA]</scope>
    <source>
        <strain evidence="2 3">ALL</strain>
    </source>
</reference>
<dbReference type="EMBL" id="AZBU02000006">
    <property type="protein sequence ID" value="TKR72749.1"/>
    <property type="molecule type" value="Genomic_DNA"/>
</dbReference>